<sequence>MESTTITFNLTALWIILAYYIIINLALYGAMTLDKKRAIKNRRRIPEKNLFLLSILGGGAGGLFGMVINRHKTHHLDFVMAFTITSILHLLVALLLISKFVVIG</sequence>
<feature type="transmembrane region" description="Helical" evidence="1">
    <location>
        <begin position="6"/>
        <end position="29"/>
    </location>
</feature>
<dbReference type="RefSeq" id="WP_205133332.1">
    <property type="nucleotide sequence ID" value="NZ_JACSNT010000005.1"/>
</dbReference>
<organism evidence="2 3">
    <name type="scientific">Anaerotignum lactatifermentans</name>
    <dbReference type="NCBI Taxonomy" id="160404"/>
    <lineage>
        <taxon>Bacteria</taxon>
        <taxon>Bacillati</taxon>
        <taxon>Bacillota</taxon>
        <taxon>Clostridia</taxon>
        <taxon>Lachnospirales</taxon>
        <taxon>Anaerotignaceae</taxon>
        <taxon>Anaerotignum</taxon>
    </lineage>
</organism>
<dbReference type="EMBL" id="JACSNV010000004">
    <property type="protein sequence ID" value="MBM6877324.1"/>
    <property type="molecule type" value="Genomic_DNA"/>
</dbReference>
<protein>
    <submittedName>
        <fullName evidence="2">DUF1294 domain-containing protein</fullName>
    </submittedName>
</protein>
<feature type="transmembrane region" description="Helical" evidence="1">
    <location>
        <begin position="50"/>
        <end position="68"/>
    </location>
</feature>
<evidence type="ECO:0000256" key="1">
    <source>
        <dbReference type="SAM" id="Phobius"/>
    </source>
</evidence>
<feature type="transmembrane region" description="Helical" evidence="1">
    <location>
        <begin position="80"/>
        <end position="102"/>
    </location>
</feature>
<gene>
    <name evidence="2" type="ORF">H9X83_04000</name>
</gene>
<dbReference type="InterPro" id="IPR010718">
    <property type="entry name" value="DUF1294"/>
</dbReference>
<dbReference type="Pfam" id="PF06961">
    <property type="entry name" value="DUF1294"/>
    <property type="match status" value="1"/>
</dbReference>
<accession>A0ABS2G9Y5</accession>
<dbReference type="Proteomes" id="UP000729290">
    <property type="component" value="Unassembled WGS sequence"/>
</dbReference>
<keyword evidence="1" id="KW-1133">Transmembrane helix</keyword>
<comment type="caution">
    <text evidence="2">The sequence shown here is derived from an EMBL/GenBank/DDBJ whole genome shotgun (WGS) entry which is preliminary data.</text>
</comment>
<reference evidence="2 3" key="1">
    <citation type="journal article" date="2021" name="Sci. Rep.">
        <title>The distribution of antibiotic resistance genes in chicken gut microbiota commensals.</title>
        <authorList>
            <person name="Juricova H."/>
            <person name="Matiasovicova J."/>
            <person name="Kubasova T."/>
            <person name="Cejkova D."/>
            <person name="Rychlik I."/>
        </authorList>
    </citation>
    <scope>NUCLEOTIDE SEQUENCE [LARGE SCALE GENOMIC DNA]</scope>
    <source>
        <strain evidence="2 3">An431b</strain>
    </source>
</reference>
<name>A0ABS2G9Y5_9FIRM</name>
<proteinExistence type="predicted"/>
<evidence type="ECO:0000313" key="2">
    <source>
        <dbReference type="EMBL" id="MBM6877324.1"/>
    </source>
</evidence>
<keyword evidence="1" id="KW-0472">Membrane</keyword>
<keyword evidence="1" id="KW-0812">Transmembrane</keyword>
<evidence type="ECO:0000313" key="3">
    <source>
        <dbReference type="Proteomes" id="UP000729290"/>
    </source>
</evidence>
<keyword evidence="3" id="KW-1185">Reference proteome</keyword>